<dbReference type="PROSITE" id="PS51257">
    <property type="entry name" value="PROKAR_LIPOPROTEIN"/>
    <property type="match status" value="1"/>
</dbReference>
<keyword evidence="1" id="KW-0472">Membrane</keyword>
<keyword evidence="1" id="KW-0812">Transmembrane</keyword>
<proteinExistence type="predicted"/>
<sequence>MSGTRAFRAAATGARLVTGAIVAGACVVAVVFGVTASWPSVEHKPASAEVTPLPGDTVLVCNGDFRAIGRDPANPFQMVTAGSPALSAAGSSGTADSTPLVADDLAEGGSAQRLVGEVEGREAPLLAATESISLAAEDLSGLAAAPCRPASQDSWIVGGSVQTGAEDLIVLTNPGVVPSTVTLVAHGSVRASRTVIVPAESQSAVPLTSLAAGSDLPMVHVTATGSPVRAVLQSSLTRTLDPAGVDLQDAVSAPQQHAVLPGVRLFETQGDSGDSTVVRLMSPDADAQAVVTVNALGSAAIAGTFDVPLTAGTPTELSLSALSPGEYTVRVDSDTPVLSAVRQQEGGGPRDDFAWVMPAPEIDDEVLAAVPLGPAPRLVLVNTADADVTVQVEPVTGGDPIDVDVAAGSSSSIEVRPRTVYSVKGSGPIHASVTMTDTGALAVWPLWPAAGTQQSITVYP</sequence>
<keyword evidence="3" id="KW-1185">Reference proteome</keyword>
<dbReference type="Proteomes" id="UP000033572">
    <property type="component" value="Unassembled WGS sequence"/>
</dbReference>
<evidence type="ECO:0000256" key="1">
    <source>
        <dbReference type="SAM" id="Phobius"/>
    </source>
</evidence>
<dbReference type="AlphaFoldDB" id="A0A0F0KB55"/>
<feature type="transmembrane region" description="Helical" evidence="1">
    <location>
        <begin position="12"/>
        <end position="38"/>
    </location>
</feature>
<dbReference type="RefSeq" id="WP_045255457.1">
    <property type="nucleotide sequence ID" value="NZ_CP031425.1"/>
</dbReference>
<dbReference type="PATRIC" id="fig|104336.4.peg.3256"/>
<evidence type="ECO:0008006" key="4">
    <source>
        <dbReference type="Google" id="ProtNLM"/>
    </source>
</evidence>
<evidence type="ECO:0000313" key="3">
    <source>
        <dbReference type="Proteomes" id="UP000033572"/>
    </source>
</evidence>
<reference evidence="2 3" key="1">
    <citation type="submission" date="2015-02" db="EMBL/GenBank/DDBJ databases">
        <title>Draft genome sequences of ten Microbacterium spp. with emphasis on heavy metal contaminated environments.</title>
        <authorList>
            <person name="Corretto E."/>
        </authorList>
    </citation>
    <scope>NUCLEOTIDE SEQUENCE [LARGE SCALE GENOMIC DNA]</scope>
    <source>
        <strain evidence="2 3">DSM 12966</strain>
    </source>
</reference>
<accession>A0A0F0KB55</accession>
<dbReference type="Pfam" id="PF18986">
    <property type="entry name" value="DUF5719"/>
    <property type="match status" value="1"/>
</dbReference>
<evidence type="ECO:0000313" key="2">
    <source>
        <dbReference type="EMBL" id="KJL18108.1"/>
    </source>
</evidence>
<protein>
    <recommendedName>
        <fullName evidence="4">Large extracellular alpha-helical protein</fullName>
    </recommendedName>
</protein>
<organism evidence="2 3">
    <name type="scientific">Microbacterium foliorum</name>
    <dbReference type="NCBI Taxonomy" id="104336"/>
    <lineage>
        <taxon>Bacteria</taxon>
        <taxon>Bacillati</taxon>
        <taxon>Actinomycetota</taxon>
        <taxon>Actinomycetes</taxon>
        <taxon>Micrococcales</taxon>
        <taxon>Microbacteriaceae</taxon>
        <taxon>Microbacterium</taxon>
    </lineage>
</organism>
<dbReference type="GeneID" id="94443961"/>
<gene>
    <name evidence="2" type="ORF">RN50_03215</name>
</gene>
<name>A0A0F0KB55_9MICO</name>
<dbReference type="EMBL" id="JYIU01000046">
    <property type="protein sequence ID" value="KJL18108.1"/>
    <property type="molecule type" value="Genomic_DNA"/>
</dbReference>
<dbReference type="KEGG" id="mfol:DXT68_06135"/>
<comment type="caution">
    <text evidence="2">The sequence shown here is derived from an EMBL/GenBank/DDBJ whole genome shotgun (WGS) entry which is preliminary data.</text>
</comment>
<keyword evidence="1" id="KW-1133">Transmembrane helix</keyword>
<dbReference type="InterPro" id="IPR043777">
    <property type="entry name" value="DUF5719"/>
</dbReference>